<dbReference type="SMART" id="SM01009">
    <property type="entry name" value="AlkA_N"/>
    <property type="match status" value="1"/>
</dbReference>
<dbReference type="PANTHER" id="PTHR43003:SF13">
    <property type="entry name" value="DNA-3-METHYLADENINE GLYCOSYLASE 2"/>
    <property type="match status" value="1"/>
</dbReference>
<dbReference type="InterPro" id="IPR009057">
    <property type="entry name" value="Homeodomain-like_sf"/>
</dbReference>
<evidence type="ECO:0000256" key="1">
    <source>
        <dbReference type="ARBA" id="ARBA00000086"/>
    </source>
</evidence>
<evidence type="ECO:0000256" key="12">
    <source>
        <dbReference type="ARBA" id="ARBA00023163"/>
    </source>
</evidence>
<organism evidence="15 16">
    <name type="scientific">Actinopolymorpha pittospori</name>
    <dbReference type="NCBI Taxonomy" id="648752"/>
    <lineage>
        <taxon>Bacteria</taxon>
        <taxon>Bacillati</taxon>
        <taxon>Actinomycetota</taxon>
        <taxon>Actinomycetes</taxon>
        <taxon>Propionibacteriales</taxon>
        <taxon>Actinopolymorphaceae</taxon>
        <taxon>Actinopolymorpha</taxon>
    </lineage>
</organism>
<dbReference type="InterPro" id="IPR004026">
    <property type="entry name" value="Ada_DNA_repair_Zn-bd"/>
</dbReference>
<keyword evidence="8" id="KW-0862">Zinc</keyword>
<gene>
    <name evidence="15" type="ORF">HEB94_009182</name>
</gene>
<dbReference type="Pfam" id="PF00730">
    <property type="entry name" value="HhH-GPD"/>
    <property type="match status" value="1"/>
</dbReference>
<dbReference type="InterPro" id="IPR051912">
    <property type="entry name" value="Alkylbase_DNA_Glycosylase/TA"/>
</dbReference>
<evidence type="ECO:0000256" key="10">
    <source>
        <dbReference type="ARBA" id="ARBA00023125"/>
    </source>
</evidence>
<keyword evidence="15" id="KW-0326">Glycosidase</keyword>
<dbReference type="SUPFAM" id="SSF46689">
    <property type="entry name" value="Homeodomain-like"/>
    <property type="match status" value="1"/>
</dbReference>
<dbReference type="Proteomes" id="UP000638648">
    <property type="component" value="Unassembled WGS sequence"/>
</dbReference>
<dbReference type="Gene3D" id="3.30.310.20">
    <property type="entry name" value="DNA-3-methyladenine glycosylase AlkA, N-terminal domain"/>
    <property type="match status" value="1"/>
</dbReference>
<evidence type="ECO:0000259" key="14">
    <source>
        <dbReference type="PROSITE" id="PS01124"/>
    </source>
</evidence>
<dbReference type="SUPFAM" id="SSF57884">
    <property type="entry name" value="Ada DNA repair protein, N-terminal domain (N-Ada 10)"/>
    <property type="match status" value="1"/>
</dbReference>
<dbReference type="PANTHER" id="PTHR43003">
    <property type="entry name" value="DNA-3-METHYLADENINE GLYCOSYLASE"/>
    <property type="match status" value="1"/>
</dbReference>
<keyword evidence="6" id="KW-0479">Metal-binding</keyword>
<dbReference type="GO" id="GO:0008270">
    <property type="term" value="F:zinc ion binding"/>
    <property type="evidence" value="ECO:0007669"/>
    <property type="project" value="InterPro"/>
</dbReference>
<dbReference type="Pfam" id="PF06029">
    <property type="entry name" value="AlkA_N"/>
    <property type="match status" value="1"/>
</dbReference>
<evidence type="ECO:0000313" key="16">
    <source>
        <dbReference type="Proteomes" id="UP000638648"/>
    </source>
</evidence>
<keyword evidence="4" id="KW-0489">Methyltransferase</keyword>
<dbReference type="InterPro" id="IPR035451">
    <property type="entry name" value="Ada-like_dom_sf"/>
</dbReference>
<dbReference type="AlphaFoldDB" id="A0A927REM1"/>
<evidence type="ECO:0000256" key="8">
    <source>
        <dbReference type="ARBA" id="ARBA00022833"/>
    </source>
</evidence>
<dbReference type="InterPro" id="IPR010316">
    <property type="entry name" value="AlkA_N"/>
</dbReference>
<evidence type="ECO:0000256" key="3">
    <source>
        <dbReference type="ARBA" id="ARBA00012000"/>
    </source>
</evidence>
<keyword evidence="10" id="KW-0238">DNA-binding</keyword>
<keyword evidence="7" id="KW-0227">DNA damage</keyword>
<dbReference type="PROSITE" id="PS00041">
    <property type="entry name" value="HTH_ARAC_FAMILY_1"/>
    <property type="match status" value="1"/>
</dbReference>
<dbReference type="InterPro" id="IPR018060">
    <property type="entry name" value="HTH_AraC"/>
</dbReference>
<keyword evidence="15" id="KW-0378">Hydrolase</keyword>
<dbReference type="InterPro" id="IPR023170">
    <property type="entry name" value="HhH_base_excis_C"/>
</dbReference>
<dbReference type="Gene3D" id="1.10.1670.10">
    <property type="entry name" value="Helix-hairpin-Helix base-excision DNA repair enzymes (C-terminal)"/>
    <property type="match status" value="1"/>
</dbReference>
<dbReference type="EC" id="3.2.2.21" evidence="3"/>
<dbReference type="GO" id="GO:0043565">
    <property type="term" value="F:sequence-specific DNA binding"/>
    <property type="evidence" value="ECO:0007669"/>
    <property type="project" value="InterPro"/>
</dbReference>
<accession>A0A927REM1</accession>
<dbReference type="GO" id="GO:0008725">
    <property type="term" value="F:DNA-3-methyladenine glycosylase activity"/>
    <property type="evidence" value="ECO:0007669"/>
    <property type="project" value="TreeGrafter"/>
</dbReference>
<proteinExistence type="predicted"/>
<dbReference type="SUPFAM" id="SSF55945">
    <property type="entry name" value="TATA-box binding protein-like"/>
    <property type="match status" value="1"/>
</dbReference>
<evidence type="ECO:0000256" key="11">
    <source>
        <dbReference type="ARBA" id="ARBA00023159"/>
    </source>
</evidence>
<dbReference type="InterPro" id="IPR011257">
    <property type="entry name" value="DNA_glycosylase"/>
</dbReference>
<dbReference type="InterPro" id="IPR037046">
    <property type="entry name" value="AlkA_N_sf"/>
</dbReference>
<dbReference type="Pfam" id="PF02805">
    <property type="entry name" value="Ada_Zn_binding"/>
    <property type="match status" value="1"/>
</dbReference>
<dbReference type="EMBL" id="JADBEM010000001">
    <property type="protein sequence ID" value="MBE1612334.1"/>
    <property type="molecule type" value="Genomic_DNA"/>
</dbReference>
<dbReference type="CDD" id="cd00056">
    <property type="entry name" value="ENDO3c"/>
    <property type="match status" value="1"/>
</dbReference>
<name>A0A927REM1_9ACTN</name>
<keyword evidence="5" id="KW-0808">Transferase</keyword>
<protein>
    <recommendedName>
        <fullName evidence="3">DNA-3-methyladenine glycosylase II</fullName>
        <ecNumber evidence="3">3.2.2.21</ecNumber>
    </recommendedName>
</protein>
<comment type="cofactor">
    <cofactor evidence="2">
        <name>Zn(2+)</name>
        <dbReference type="ChEBI" id="CHEBI:29105"/>
    </cofactor>
</comment>
<dbReference type="InterPro" id="IPR018062">
    <property type="entry name" value="HTH_AraC-typ_CS"/>
</dbReference>
<evidence type="ECO:0000256" key="5">
    <source>
        <dbReference type="ARBA" id="ARBA00022679"/>
    </source>
</evidence>
<feature type="domain" description="HTH araC/xylS-type" evidence="14">
    <location>
        <begin position="86"/>
        <end position="184"/>
    </location>
</feature>
<dbReference type="GO" id="GO:0043916">
    <property type="term" value="F:DNA-7-methylguanine glycosylase activity"/>
    <property type="evidence" value="ECO:0007669"/>
    <property type="project" value="TreeGrafter"/>
</dbReference>
<evidence type="ECO:0000313" key="15">
    <source>
        <dbReference type="EMBL" id="MBE1612334.1"/>
    </source>
</evidence>
<keyword evidence="11" id="KW-0010">Activator</keyword>
<dbReference type="GO" id="GO:0032993">
    <property type="term" value="C:protein-DNA complex"/>
    <property type="evidence" value="ECO:0007669"/>
    <property type="project" value="TreeGrafter"/>
</dbReference>
<dbReference type="Pfam" id="PF12833">
    <property type="entry name" value="HTH_18"/>
    <property type="match status" value="1"/>
</dbReference>
<dbReference type="GO" id="GO:0005737">
    <property type="term" value="C:cytoplasm"/>
    <property type="evidence" value="ECO:0007669"/>
    <property type="project" value="TreeGrafter"/>
</dbReference>
<evidence type="ECO:0000256" key="7">
    <source>
        <dbReference type="ARBA" id="ARBA00022763"/>
    </source>
</evidence>
<sequence length="500" mass="53312">MPSFEQCYRAVESRDSRFDGWIYIAVTSTGIYCRPSCPATMPKRQNSRFYATAAAAQEAGFRACRRCLPDAVPGSPEWDLRADVAARAMRLVDDGVVEREGVGGLAARLGYTPRHLGRLLVSELGAGPLALARARRAHTARLLLETTALPITDVAFAAGFGSVRQFNDTIRTVFASTPTEVRQASRRKEPTNGAVVLRLPYRPPYDVDSVWRYLQGRLVPGLEEVDGPTYRRAVQLHHGAAILELTPGDGFVRCALRLDDLRDLGPAAARCRRLLHLDADPAGVAEVLGRDPLLGPLVRARPGLRVPGSVDPFETAVRAVIGQQVSVSAAATVAGRLVTTYADPLAHPSGSLTHTFPTAESLASADRLPMPKARTRTLTALAAGVVRGDLDLSPGADQAEADAALRALPGLGPWTASYVALRGLGDPDAFPGTDLGIRRALVRLGVEDQPQAIAALAERWRPLRSYAAQHLWTHGSAAGLDGGGETGGLGTKNHHEGQAA</sequence>
<dbReference type="GO" id="GO:0032259">
    <property type="term" value="P:methylation"/>
    <property type="evidence" value="ECO:0007669"/>
    <property type="project" value="UniProtKB-KW"/>
</dbReference>
<dbReference type="GO" id="GO:0032131">
    <property type="term" value="F:alkylated DNA binding"/>
    <property type="evidence" value="ECO:0007669"/>
    <property type="project" value="TreeGrafter"/>
</dbReference>
<dbReference type="GO" id="GO:0008168">
    <property type="term" value="F:methyltransferase activity"/>
    <property type="evidence" value="ECO:0007669"/>
    <property type="project" value="UniProtKB-KW"/>
</dbReference>
<dbReference type="SMART" id="SM00342">
    <property type="entry name" value="HTH_ARAC"/>
    <property type="match status" value="1"/>
</dbReference>
<comment type="catalytic activity">
    <reaction evidence="1">
        <text>Hydrolysis of alkylated DNA, releasing 3-methyladenine, 3-methylguanine, 7-methylguanine and 7-methyladenine.</text>
        <dbReference type="EC" id="3.2.2.21"/>
    </reaction>
</comment>
<dbReference type="PROSITE" id="PS01124">
    <property type="entry name" value="HTH_ARAC_FAMILY_2"/>
    <property type="match status" value="1"/>
</dbReference>
<keyword evidence="13" id="KW-0234">DNA repair</keyword>
<dbReference type="SUPFAM" id="SSF48150">
    <property type="entry name" value="DNA-glycosylase"/>
    <property type="match status" value="1"/>
</dbReference>
<reference evidence="15" key="1">
    <citation type="submission" date="2020-10" db="EMBL/GenBank/DDBJ databases">
        <title>Sequencing the genomes of 1000 actinobacteria strains.</title>
        <authorList>
            <person name="Klenk H.-P."/>
        </authorList>
    </citation>
    <scope>NUCLEOTIDE SEQUENCE</scope>
    <source>
        <strain evidence="15">DSM 45354</strain>
    </source>
</reference>
<keyword evidence="12" id="KW-0804">Transcription</keyword>
<comment type="caution">
    <text evidence="15">The sequence shown here is derived from an EMBL/GenBank/DDBJ whole genome shotgun (WGS) entry which is preliminary data.</text>
</comment>
<dbReference type="Gene3D" id="1.10.340.30">
    <property type="entry name" value="Hypothetical protein, domain 2"/>
    <property type="match status" value="1"/>
</dbReference>
<dbReference type="RefSeq" id="WP_202896870.1">
    <property type="nucleotide sequence ID" value="NZ_BAABJL010000005.1"/>
</dbReference>
<evidence type="ECO:0000256" key="6">
    <source>
        <dbReference type="ARBA" id="ARBA00022723"/>
    </source>
</evidence>
<dbReference type="GO" id="GO:0006285">
    <property type="term" value="P:base-excision repair, AP site formation"/>
    <property type="evidence" value="ECO:0007669"/>
    <property type="project" value="TreeGrafter"/>
</dbReference>
<dbReference type="GO" id="GO:0006307">
    <property type="term" value="P:DNA alkylation repair"/>
    <property type="evidence" value="ECO:0007669"/>
    <property type="project" value="TreeGrafter"/>
</dbReference>
<evidence type="ECO:0000256" key="4">
    <source>
        <dbReference type="ARBA" id="ARBA00022603"/>
    </source>
</evidence>
<dbReference type="Gene3D" id="3.40.10.10">
    <property type="entry name" value="DNA Methylphosphotriester Repair Domain"/>
    <property type="match status" value="1"/>
</dbReference>
<dbReference type="InterPro" id="IPR003265">
    <property type="entry name" value="HhH-GPD_domain"/>
</dbReference>
<evidence type="ECO:0000256" key="2">
    <source>
        <dbReference type="ARBA" id="ARBA00001947"/>
    </source>
</evidence>
<evidence type="ECO:0000256" key="9">
    <source>
        <dbReference type="ARBA" id="ARBA00023015"/>
    </source>
</evidence>
<keyword evidence="9" id="KW-0805">Transcription regulation</keyword>
<keyword evidence="16" id="KW-1185">Reference proteome</keyword>
<dbReference type="SMART" id="SM00478">
    <property type="entry name" value="ENDO3c"/>
    <property type="match status" value="1"/>
</dbReference>
<evidence type="ECO:0000256" key="13">
    <source>
        <dbReference type="ARBA" id="ARBA00023204"/>
    </source>
</evidence>
<dbReference type="FunFam" id="3.40.10.10:FF:000001">
    <property type="entry name" value="DNA-3-methyladenine glycosylase 2"/>
    <property type="match status" value="1"/>
</dbReference>
<dbReference type="GO" id="GO:0003700">
    <property type="term" value="F:DNA-binding transcription factor activity"/>
    <property type="evidence" value="ECO:0007669"/>
    <property type="project" value="InterPro"/>
</dbReference>
<dbReference type="Gene3D" id="1.10.10.60">
    <property type="entry name" value="Homeodomain-like"/>
    <property type="match status" value="1"/>
</dbReference>